<dbReference type="RefSeq" id="WP_242945600.1">
    <property type="nucleotide sequence ID" value="NZ_LTAY01000010.1"/>
</dbReference>
<dbReference type="Proteomes" id="UP000191448">
    <property type="component" value="Unassembled WGS sequence"/>
</dbReference>
<organism evidence="1 2">
    <name type="scientific">Clostridium thermobutyricum DSM 4928</name>
    <dbReference type="NCBI Taxonomy" id="1121339"/>
    <lineage>
        <taxon>Bacteria</taxon>
        <taxon>Bacillati</taxon>
        <taxon>Bacillota</taxon>
        <taxon>Clostridia</taxon>
        <taxon>Eubacteriales</taxon>
        <taxon>Clostridiaceae</taxon>
        <taxon>Clostridium</taxon>
    </lineage>
</organism>
<dbReference type="EMBL" id="LTAY01000010">
    <property type="protein sequence ID" value="OPX50912.1"/>
    <property type="molecule type" value="Genomic_DNA"/>
</dbReference>
<gene>
    <name evidence="1" type="ORF">CLTHE_02130</name>
</gene>
<accession>A0A1V4SZ59</accession>
<protein>
    <submittedName>
        <fullName evidence="1">Uncharacterized protein</fullName>
    </submittedName>
</protein>
<sequence>MELKIYYKVNRLLQTYKARKVKIMNLRQERNAFNYDEERVKLITKEVNNLNYYQQKIKNGLLILNESEREIIYKRYMDLDYIFKGMLGLGIDLNKSYALLSKEYKNAMSKLKSWEDGKELY</sequence>
<proteinExistence type="predicted"/>
<evidence type="ECO:0000313" key="1">
    <source>
        <dbReference type="EMBL" id="OPX50912.1"/>
    </source>
</evidence>
<comment type="caution">
    <text evidence="1">The sequence shown here is derived from an EMBL/GenBank/DDBJ whole genome shotgun (WGS) entry which is preliminary data.</text>
</comment>
<dbReference type="AlphaFoldDB" id="A0A1V4SZ59"/>
<reference evidence="1 2" key="1">
    <citation type="submission" date="2016-02" db="EMBL/GenBank/DDBJ databases">
        <title>Genome sequence of Clostridium thermobutyricum DSM 4928.</title>
        <authorList>
            <person name="Poehlein A."/>
            <person name="Daniel R."/>
        </authorList>
    </citation>
    <scope>NUCLEOTIDE SEQUENCE [LARGE SCALE GENOMIC DNA]</scope>
    <source>
        <strain evidence="1 2">DSM 4928</strain>
    </source>
</reference>
<evidence type="ECO:0000313" key="2">
    <source>
        <dbReference type="Proteomes" id="UP000191448"/>
    </source>
</evidence>
<name>A0A1V4SZ59_9CLOT</name>